<dbReference type="EMBL" id="SNRW01009131">
    <property type="protein sequence ID" value="KAA6378456.1"/>
    <property type="molecule type" value="Genomic_DNA"/>
</dbReference>
<accession>A0A5J4V6F8</accession>
<gene>
    <name evidence="1" type="ORF">EZS28_026018</name>
</gene>
<name>A0A5J4V6F8_9EUKA</name>
<comment type="caution">
    <text evidence="1">The sequence shown here is derived from an EMBL/GenBank/DDBJ whole genome shotgun (WGS) entry which is preliminary data.</text>
</comment>
<protein>
    <submittedName>
        <fullName evidence="1">Uncharacterized protein</fullName>
    </submittedName>
</protein>
<proteinExistence type="predicted"/>
<sequence>MATTTTSMEIDRPLDDIIKQNRMQTRLQARGQVRREGTAVFTRRQVQLGRRNRLNQNRIIQVPRAVPKRVARNFGGRGLAVRQTRIQTQILPSSPQIVVVPVQAGNGQGQLISRKQKTQLKRELTKIVNEQQQKAVQQLSGVQPRVRVPRRPRGNAGNTIQIVGQPQRRRAQKIVQNQPVFYVQQPGTNMLTPVIPVQQGAGRGRRKGIRARRV</sequence>
<evidence type="ECO:0000313" key="2">
    <source>
        <dbReference type="Proteomes" id="UP000324800"/>
    </source>
</evidence>
<evidence type="ECO:0000313" key="1">
    <source>
        <dbReference type="EMBL" id="KAA6378456.1"/>
    </source>
</evidence>
<dbReference type="AlphaFoldDB" id="A0A5J4V6F8"/>
<organism evidence="1 2">
    <name type="scientific">Streblomastix strix</name>
    <dbReference type="NCBI Taxonomy" id="222440"/>
    <lineage>
        <taxon>Eukaryota</taxon>
        <taxon>Metamonada</taxon>
        <taxon>Preaxostyla</taxon>
        <taxon>Oxymonadida</taxon>
        <taxon>Streblomastigidae</taxon>
        <taxon>Streblomastix</taxon>
    </lineage>
</organism>
<reference evidence="1 2" key="1">
    <citation type="submission" date="2019-03" db="EMBL/GenBank/DDBJ databases">
        <title>Single cell metagenomics reveals metabolic interactions within the superorganism composed of flagellate Streblomastix strix and complex community of Bacteroidetes bacteria on its surface.</title>
        <authorList>
            <person name="Treitli S.C."/>
            <person name="Kolisko M."/>
            <person name="Husnik F."/>
            <person name="Keeling P."/>
            <person name="Hampl V."/>
        </authorList>
    </citation>
    <scope>NUCLEOTIDE SEQUENCE [LARGE SCALE GENOMIC DNA]</scope>
    <source>
        <strain evidence="1">ST1C</strain>
    </source>
</reference>
<dbReference type="Proteomes" id="UP000324800">
    <property type="component" value="Unassembled WGS sequence"/>
</dbReference>